<feature type="region of interest" description="Disordered" evidence="1">
    <location>
        <begin position="179"/>
        <end position="200"/>
    </location>
</feature>
<accession>A0AAE9I818</accession>
<dbReference type="AlphaFoldDB" id="A0AAE9I818"/>
<organism evidence="2 3">
    <name type="scientific">Cupriavidus campinensis</name>
    <dbReference type="NCBI Taxonomy" id="151783"/>
    <lineage>
        <taxon>Bacteria</taxon>
        <taxon>Pseudomonadati</taxon>
        <taxon>Pseudomonadota</taxon>
        <taxon>Betaproteobacteria</taxon>
        <taxon>Burkholderiales</taxon>
        <taxon>Burkholderiaceae</taxon>
        <taxon>Cupriavidus</taxon>
    </lineage>
</organism>
<gene>
    <name evidence="2" type="ORF">M5D45_27495</name>
</gene>
<evidence type="ECO:0000313" key="3">
    <source>
        <dbReference type="Proteomes" id="UP001056132"/>
    </source>
</evidence>
<dbReference type="RefSeq" id="WP_250025595.1">
    <property type="nucleotide sequence ID" value="NZ_CP097331.1"/>
</dbReference>
<evidence type="ECO:0000256" key="1">
    <source>
        <dbReference type="SAM" id="MobiDB-lite"/>
    </source>
</evidence>
<name>A0AAE9I818_9BURK</name>
<protein>
    <submittedName>
        <fullName evidence="2">Chitinase</fullName>
    </submittedName>
</protein>
<dbReference type="EMBL" id="CP097331">
    <property type="protein sequence ID" value="URF06820.1"/>
    <property type="molecule type" value="Genomic_DNA"/>
</dbReference>
<evidence type="ECO:0000313" key="2">
    <source>
        <dbReference type="EMBL" id="URF06820.1"/>
    </source>
</evidence>
<reference evidence="2" key="2">
    <citation type="submission" date="2022-05" db="EMBL/GenBank/DDBJ databases">
        <authorList>
            <person name="Kunte H.-J."/>
        </authorList>
    </citation>
    <scope>NUCLEOTIDE SEQUENCE</scope>
    <source>
        <strain evidence="2">G5</strain>
    </source>
</reference>
<proteinExistence type="predicted"/>
<dbReference type="KEGG" id="ccam:M5D45_27495"/>
<dbReference type="Proteomes" id="UP001056132">
    <property type="component" value="Chromosome 2"/>
</dbReference>
<sequence>MTTTSSNPERTPPLKKLNFAFPFRKAAEDQNKPPKDFTDPQEFLGLLHKEFHGAYAVSREWLWHGGIHVTATGAGSSLDLSHGVRCMADGAIVAWRLNKTYLANDLPADGEVPAFQAQYSSGFALVRHIMEFPASNSLTFYSLYMHLQDLASYDADQTQLRPSYWTKWFRVASGANDKPNPSASGMSAPPEHTGLQVSASKSGGRIIGILPRGAEFSLTKREGNWGQIEAIHASALVPPRVGSFIEADAAVGGWINLERNGDTHVITPFTPDAALDRVVVPVAPIPVKAGDFIGHIGRFDSITDRNAARMVHLEFFSGSEIQMFIEESRRWLVENAAKLAKWKQLGLSATPTILRIDTGTKLYASPNWEGRDAPTTDVIQSHSLAELAKGPEGPVIETNRGSDGKRMRWWKVPSADARRREISGWIREGNFAGGRVSREFAQKWVDFEVLDALHDPAHTIFASTEQWADYASGADVPAVGGINKLSPLMQVVFRQLFETNDGNQAANDLAVASQDKWTALRASRLIVRHESEWANPEKWDQLITAIEKTTGPTVTLNAEWERIQKLVWWEEVGAQLRGFPSRTFSTSILSPWLEISGQVVPVLANFYLRRIFSRSP</sequence>
<reference evidence="2" key="1">
    <citation type="journal article" date="2022" name="Microbiol. Resour. Announc.">
        <title>Genome Sequence of Cupriavidus campinensis Strain G5, a Member of a Bacterial Consortium Capable of Polyethylene Degradation.</title>
        <authorList>
            <person name="Schneider B."/>
            <person name="Pfeiffer F."/>
            <person name="Dyall-Smith M."/>
            <person name="Kunte H.J."/>
        </authorList>
    </citation>
    <scope>NUCLEOTIDE SEQUENCE</scope>
    <source>
        <strain evidence="2">G5</strain>
    </source>
</reference>